<proteinExistence type="inferred from homology"/>
<feature type="domain" description="Protection of telomeres protein 1 ssDNA-binding" evidence="19">
    <location>
        <begin position="26"/>
        <end position="128"/>
    </location>
</feature>
<dbReference type="GO" id="GO:0006303">
    <property type="term" value="P:double-strand break repair via nonhomologous end joining"/>
    <property type="evidence" value="ECO:0007669"/>
    <property type="project" value="TreeGrafter"/>
</dbReference>
<evidence type="ECO:0000256" key="16">
    <source>
        <dbReference type="ARBA" id="ARBA00041693"/>
    </source>
</evidence>
<comment type="catalytic activity">
    <reaction evidence="1">
        <text>a beta-lactam + H2O = a substituted beta-amino acid</text>
        <dbReference type="Rhea" id="RHEA:20401"/>
        <dbReference type="ChEBI" id="CHEBI:15377"/>
        <dbReference type="ChEBI" id="CHEBI:35627"/>
        <dbReference type="ChEBI" id="CHEBI:140347"/>
        <dbReference type="EC" id="3.5.2.6"/>
    </reaction>
</comment>
<evidence type="ECO:0000256" key="6">
    <source>
        <dbReference type="ARBA" id="ARBA00012865"/>
    </source>
</evidence>
<keyword evidence="7" id="KW-0158">Chromosome</keyword>
<dbReference type="InterPro" id="IPR032042">
    <property type="entry name" value="POT1PC"/>
</dbReference>
<evidence type="ECO:0000256" key="10">
    <source>
        <dbReference type="ARBA" id="ARBA00022801"/>
    </source>
</evidence>
<comment type="caution">
    <text evidence="20">The sequence shown here is derived from an EMBL/GenBank/DDBJ whole genome shotgun (WGS) entry which is preliminary data.</text>
</comment>
<dbReference type="Gene3D" id="3.40.50.12650">
    <property type="match status" value="1"/>
</dbReference>
<feature type="domain" description="DNA repair metallo-beta-lactamase" evidence="18">
    <location>
        <begin position="396"/>
        <end position="430"/>
    </location>
</feature>
<gene>
    <name evidence="20" type="ORF">CBOVIS_LOCUS2300</name>
</gene>
<dbReference type="EC" id="3.5.2.6" evidence="6"/>
<dbReference type="GO" id="GO:0005634">
    <property type="term" value="C:nucleus"/>
    <property type="evidence" value="ECO:0007669"/>
    <property type="project" value="UniProtKB-SubCell"/>
</dbReference>
<keyword evidence="9" id="KW-0227">DNA damage</keyword>
<dbReference type="GO" id="GO:0008800">
    <property type="term" value="F:beta-lactamase activity"/>
    <property type="evidence" value="ECO:0007669"/>
    <property type="project" value="UniProtKB-EC"/>
</dbReference>
<organism evidence="20 21">
    <name type="scientific">Caenorhabditis bovis</name>
    <dbReference type="NCBI Taxonomy" id="2654633"/>
    <lineage>
        <taxon>Eukaryota</taxon>
        <taxon>Metazoa</taxon>
        <taxon>Ecdysozoa</taxon>
        <taxon>Nematoda</taxon>
        <taxon>Chromadorea</taxon>
        <taxon>Rhabditida</taxon>
        <taxon>Rhabditina</taxon>
        <taxon>Rhabditomorpha</taxon>
        <taxon>Rhabditoidea</taxon>
        <taxon>Rhabditidae</taxon>
        <taxon>Peloderinae</taxon>
        <taxon>Caenorhabditis</taxon>
    </lineage>
</organism>
<comment type="similarity">
    <text evidence="4">Belongs to the telombin family.</text>
</comment>
<accession>A0A8S1EE90</accession>
<dbReference type="GO" id="GO:0000781">
    <property type="term" value="C:chromosome, telomeric region"/>
    <property type="evidence" value="ECO:0007669"/>
    <property type="project" value="UniProtKB-SubCell"/>
</dbReference>
<evidence type="ECO:0000256" key="13">
    <source>
        <dbReference type="ARBA" id="ARBA00023204"/>
    </source>
</evidence>
<dbReference type="InterPro" id="IPR036866">
    <property type="entry name" value="RibonucZ/Hydroxyglut_hydro"/>
</dbReference>
<protein>
    <recommendedName>
        <fullName evidence="15">5' exonuclease Apollo</fullName>
        <ecNumber evidence="6">3.5.2.6</ecNumber>
    </recommendedName>
    <alternativeName>
        <fullName evidence="16">DNA cross-link repair 1B protein</fullName>
    </alternativeName>
    <alternativeName>
        <fullName evidence="17">SNM1 homolog B</fullName>
    </alternativeName>
</protein>
<evidence type="ECO:0000256" key="3">
    <source>
        <dbReference type="ARBA" id="ARBA00004574"/>
    </source>
</evidence>
<evidence type="ECO:0000256" key="2">
    <source>
        <dbReference type="ARBA" id="ARBA00004123"/>
    </source>
</evidence>
<keyword evidence="21" id="KW-1185">Reference proteome</keyword>
<dbReference type="PANTHER" id="PTHR23240:SF26">
    <property type="entry name" value="5' EXONUCLEASE APOLLO"/>
    <property type="match status" value="1"/>
</dbReference>
<sequence length="450" mass="51386">MQQLDLINRVENASRFDSTKFYHQVLTYFDLLAQVHSVIMSEKGNVFLRVWTGKTLGPKNHPLSRKLFRLPENGIGEEIIAPDSKIDQAVSELGYEHLLDIDVYGEHVETVKSLSSGDYVVITNLHYSQLNSGVQILTIKPAKSVSLGANTIAINHFKSDIRHKYYFLTDAKENHRLNMENSAVGKIFCSRLTAQILPYVLSEEYIENLPTSLEEFFQPLDISKKYDFPEFSVTLYDANNCPGAVMFLFEGDLFPDGAVLYTGDFRADSMFLQRFSSDNLPESLENTRISKIYLDNTYLGKKLKILKQSEVVEHVLDVVKNCKGTVTIPLFDLGFENVLEQVFTKSNLLFELPIARRMIAKILGNQLGVLQTTQNLQSKPKIKVVCMKNWKMRRDYEMSKQLVNIPYSEHSSRIEICKFLEMLNFKEIVPISAASSASLLFYLRKLSKKS</sequence>
<dbReference type="PANTHER" id="PTHR23240">
    <property type="entry name" value="DNA CROSS-LINK REPAIR PROTEIN PSO2/SNM1-RELATED"/>
    <property type="match status" value="1"/>
</dbReference>
<evidence type="ECO:0000256" key="17">
    <source>
        <dbReference type="ARBA" id="ARBA00042738"/>
    </source>
</evidence>
<dbReference type="GO" id="GO:0003684">
    <property type="term" value="F:damaged DNA binding"/>
    <property type="evidence" value="ECO:0007669"/>
    <property type="project" value="TreeGrafter"/>
</dbReference>
<dbReference type="SUPFAM" id="SSF56281">
    <property type="entry name" value="Metallo-hydrolase/oxidoreductase"/>
    <property type="match status" value="1"/>
</dbReference>
<dbReference type="InterPro" id="IPR011084">
    <property type="entry name" value="DRMBL"/>
</dbReference>
<keyword evidence="11" id="KW-0779">Telomere</keyword>
<keyword evidence="8" id="KW-0540">Nuclease</keyword>
<dbReference type="Pfam" id="PF07522">
    <property type="entry name" value="DRMBL"/>
    <property type="match status" value="1"/>
</dbReference>
<reference evidence="20 21" key="1">
    <citation type="submission" date="2020-04" db="EMBL/GenBank/DDBJ databases">
        <authorList>
            <person name="Laetsch R D."/>
            <person name="Stevens L."/>
            <person name="Kumar S."/>
            <person name="Blaxter L. M."/>
        </authorList>
    </citation>
    <scope>NUCLEOTIDE SEQUENCE [LARGE SCALE GENOMIC DNA]</scope>
</reference>
<evidence type="ECO:0000259" key="18">
    <source>
        <dbReference type="Pfam" id="PF07522"/>
    </source>
</evidence>
<evidence type="ECO:0000256" key="7">
    <source>
        <dbReference type="ARBA" id="ARBA00022454"/>
    </source>
</evidence>
<dbReference type="EMBL" id="CADEPM010000001">
    <property type="protein sequence ID" value="CAB3399125.1"/>
    <property type="molecule type" value="Genomic_DNA"/>
</dbReference>
<dbReference type="InterPro" id="IPR012340">
    <property type="entry name" value="NA-bd_OB-fold"/>
</dbReference>
<dbReference type="Pfam" id="PF16686">
    <property type="entry name" value="POT1PC"/>
    <property type="match status" value="1"/>
</dbReference>
<dbReference type="Proteomes" id="UP000494206">
    <property type="component" value="Unassembled WGS sequence"/>
</dbReference>
<name>A0A8S1EE90_9PELO</name>
<keyword evidence="10" id="KW-0378">Hydrolase</keyword>
<keyword evidence="14" id="KW-0539">Nucleus</keyword>
<evidence type="ECO:0000256" key="12">
    <source>
        <dbReference type="ARBA" id="ARBA00023125"/>
    </source>
</evidence>
<dbReference type="GO" id="GO:0043047">
    <property type="term" value="F:single-stranded telomeric DNA binding"/>
    <property type="evidence" value="ECO:0007669"/>
    <property type="project" value="InterPro"/>
</dbReference>
<evidence type="ECO:0000256" key="5">
    <source>
        <dbReference type="ARBA" id="ARBA00010304"/>
    </source>
</evidence>
<dbReference type="AlphaFoldDB" id="A0A8S1EE90"/>
<dbReference type="SUPFAM" id="SSF50249">
    <property type="entry name" value="Nucleic acid-binding proteins"/>
    <property type="match status" value="1"/>
</dbReference>
<evidence type="ECO:0000259" key="19">
    <source>
        <dbReference type="Pfam" id="PF16686"/>
    </source>
</evidence>
<comment type="subcellular location">
    <subcellularLocation>
        <location evidence="3">Chromosome</location>
        <location evidence="3">Telomere</location>
    </subcellularLocation>
    <subcellularLocation>
        <location evidence="2">Nucleus</location>
    </subcellularLocation>
</comment>
<dbReference type="Gene3D" id="3.60.15.10">
    <property type="entry name" value="Ribonuclease Z/Hydroxyacylglutathione hydrolase-like"/>
    <property type="match status" value="1"/>
</dbReference>
<evidence type="ECO:0000256" key="1">
    <source>
        <dbReference type="ARBA" id="ARBA00001526"/>
    </source>
</evidence>
<evidence type="ECO:0000256" key="11">
    <source>
        <dbReference type="ARBA" id="ARBA00022895"/>
    </source>
</evidence>
<dbReference type="GO" id="GO:0000723">
    <property type="term" value="P:telomere maintenance"/>
    <property type="evidence" value="ECO:0007669"/>
    <property type="project" value="TreeGrafter"/>
</dbReference>
<comment type="similarity">
    <text evidence="5">Belongs to the DNA repair metallo-beta-lactamase (DRMBL) family.</text>
</comment>
<evidence type="ECO:0000256" key="15">
    <source>
        <dbReference type="ARBA" id="ARBA00039555"/>
    </source>
</evidence>
<evidence type="ECO:0000313" key="21">
    <source>
        <dbReference type="Proteomes" id="UP000494206"/>
    </source>
</evidence>
<dbReference type="GO" id="GO:0036297">
    <property type="term" value="P:interstrand cross-link repair"/>
    <property type="evidence" value="ECO:0007669"/>
    <property type="project" value="TreeGrafter"/>
</dbReference>
<evidence type="ECO:0000256" key="4">
    <source>
        <dbReference type="ARBA" id="ARBA00008442"/>
    </source>
</evidence>
<dbReference type="GO" id="GO:0035312">
    <property type="term" value="F:5'-3' DNA exonuclease activity"/>
    <property type="evidence" value="ECO:0007669"/>
    <property type="project" value="TreeGrafter"/>
</dbReference>
<keyword evidence="13" id="KW-0234">DNA repair</keyword>
<dbReference type="OrthoDB" id="262529at2759"/>
<evidence type="ECO:0000256" key="14">
    <source>
        <dbReference type="ARBA" id="ARBA00023242"/>
    </source>
</evidence>
<dbReference type="Gene3D" id="2.40.50.140">
    <property type="entry name" value="Nucleic acid-binding proteins"/>
    <property type="match status" value="1"/>
</dbReference>
<evidence type="ECO:0000256" key="8">
    <source>
        <dbReference type="ARBA" id="ARBA00022722"/>
    </source>
</evidence>
<evidence type="ECO:0000313" key="20">
    <source>
        <dbReference type="EMBL" id="CAB3399125.1"/>
    </source>
</evidence>
<keyword evidence="12" id="KW-0238">DNA-binding</keyword>
<evidence type="ECO:0000256" key="9">
    <source>
        <dbReference type="ARBA" id="ARBA00022763"/>
    </source>
</evidence>